<evidence type="ECO:0000313" key="1">
    <source>
        <dbReference type="EMBL" id="SPD68626.1"/>
    </source>
</evidence>
<proteinExistence type="predicted"/>
<reference evidence="1 2" key="1">
    <citation type="submission" date="2018-01" db="EMBL/GenBank/DDBJ databases">
        <authorList>
            <person name="Clerissi C."/>
        </authorList>
    </citation>
    <scope>NUCLEOTIDE SEQUENCE [LARGE SCALE GENOMIC DNA]</scope>
    <source>
        <strain evidence="1">Cupriavidus taiwanensis SWF 66322</strain>
        <plasmid evidence="2">cbm2636_mp</plasmid>
    </source>
</reference>
<gene>
    <name evidence="1" type="ORF">CBM2636_MP21475</name>
</gene>
<name>A0A9Q7V1J8_9BURK</name>
<dbReference type="Proteomes" id="UP000254259">
    <property type="component" value="Plasmid CBM2636_mp"/>
</dbReference>
<organism evidence="1 2">
    <name type="scientific">Cupriavidus taiwanensis</name>
    <dbReference type="NCBI Taxonomy" id="164546"/>
    <lineage>
        <taxon>Bacteria</taxon>
        <taxon>Pseudomonadati</taxon>
        <taxon>Pseudomonadota</taxon>
        <taxon>Betaproteobacteria</taxon>
        <taxon>Burkholderiales</taxon>
        <taxon>Burkholderiaceae</taxon>
        <taxon>Cupriavidus</taxon>
    </lineage>
</organism>
<dbReference type="Gene3D" id="2.60.120.620">
    <property type="entry name" value="q2cbj1_9rhob like domain"/>
    <property type="match status" value="1"/>
</dbReference>
<protein>
    <submittedName>
        <fullName evidence="1">Uncharacterized protein</fullName>
    </submittedName>
</protein>
<dbReference type="AlphaFoldDB" id="A0A9Q7V1J8"/>
<geneLocation type="plasmid" evidence="2">
    <name>cbm2636_mp</name>
</geneLocation>
<accession>A0A9Q7V1J8</accession>
<evidence type="ECO:0000313" key="2">
    <source>
        <dbReference type="Proteomes" id="UP000254259"/>
    </source>
</evidence>
<sequence>MEGEISREAQLGDEALYVYHTKCNLKTAIDGSVWQWHQDYGTWNLDGVPKPSLTTALIRPDRDCLPCDCRG</sequence>
<dbReference type="EMBL" id="LT984814">
    <property type="protein sequence ID" value="SPD68626.1"/>
    <property type="molecule type" value="Genomic_DNA"/>
</dbReference>
<dbReference type="RefSeq" id="WP_147299350.1">
    <property type="nucleotide sequence ID" value="NZ_LT984814.1"/>
</dbReference>
<dbReference type="SUPFAM" id="SSF51197">
    <property type="entry name" value="Clavaminate synthase-like"/>
    <property type="match status" value="1"/>
</dbReference>
<keyword evidence="1" id="KW-0614">Plasmid</keyword>